<comment type="catalytic activity">
    <reaction evidence="8">
        <text>fluoride(in) = fluoride(out)</text>
        <dbReference type="Rhea" id="RHEA:76159"/>
        <dbReference type="ChEBI" id="CHEBI:17051"/>
    </reaction>
    <physiologicalReaction direction="left-to-right" evidence="8">
        <dbReference type="Rhea" id="RHEA:76160"/>
    </physiologicalReaction>
</comment>
<keyword evidence="2 10" id="KW-1003">Cell membrane</keyword>
<keyword evidence="10" id="KW-0813">Transport</keyword>
<keyword evidence="4 10" id="KW-1133">Transmembrane helix</keyword>
<dbReference type="Pfam" id="PF02537">
    <property type="entry name" value="CRCB"/>
    <property type="match status" value="1"/>
</dbReference>
<keyword evidence="5 10" id="KW-0472">Membrane</keyword>
<evidence type="ECO:0000256" key="8">
    <source>
        <dbReference type="ARBA" id="ARBA00035585"/>
    </source>
</evidence>
<gene>
    <name evidence="10 11" type="primary">crcB</name>
    <name evidence="10" type="synonym">fluC</name>
    <name evidence="11" type="ORF">GCM10023351_11670</name>
</gene>
<dbReference type="InterPro" id="IPR003691">
    <property type="entry name" value="FluC"/>
</dbReference>
<reference evidence="12" key="1">
    <citation type="journal article" date="2019" name="Int. J. Syst. Evol. Microbiol.">
        <title>The Global Catalogue of Microorganisms (GCM) 10K type strain sequencing project: providing services to taxonomists for standard genome sequencing and annotation.</title>
        <authorList>
            <consortium name="The Broad Institute Genomics Platform"/>
            <consortium name="The Broad Institute Genome Sequencing Center for Infectious Disease"/>
            <person name="Wu L."/>
            <person name="Ma J."/>
        </authorList>
    </citation>
    <scope>NUCLEOTIDE SEQUENCE [LARGE SCALE GENOMIC DNA]</scope>
    <source>
        <strain evidence="12">JCM 18537</strain>
    </source>
</reference>
<dbReference type="HAMAP" id="MF_00454">
    <property type="entry name" value="FluC"/>
    <property type="match status" value="1"/>
</dbReference>
<keyword evidence="10" id="KW-0915">Sodium</keyword>
<keyword evidence="6 10" id="KW-0407">Ion channel</keyword>
<comment type="subcellular location">
    <subcellularLocation>
        <location evidence="1 10">Cell membrane</location>
        <topology evidence="1 10">Multi-pass membrane protein</topology>
    </subcellularLocation>
</comment>
<evidence type="ECO:0000313" key="11">
    <source>
        <dbReference type="EMBL" id="GAA4769688.1"/>
    </source>
</evidence>
<feature type="transmembrane region" description="Helical" evidence="10">
    <location>
        <begin position="98"/>
        <end position="118"/>
    </location>
</feature>
<evidence type="ECO:0000256" key="10">
    <source>
        <dbReference type="HAMAP-Rule" id="MF_00454"/>
    </source>
</evidence>
<feature type="binding site" evidence="10">
    <location>
        <position position="70"/>
    </location>
    <ligand>
        <name>Na(+)</name>
        <dbReference type="ChEBI" id="CHEBI:29101"/>
        <note>structural</note>
    </ligand>
</feature>
<keyword evidence="12" id="KW-1185">Reference proteome</keyword>
<evidence type="ECO:0000256" key="7">
    <source>
        <dbReference type="ARBA" id="ARBA00035120"/>
    </source>
</evidence>
<keyword evidence="10" id="KW-0479">Metal-binding</keyword>
<sequence length="119" mass="11718">MILLLVVAIAGGIGSGARWLVDVLLGRVLPHGFPWAILVVNATGSFALGLLTGAVSDTVWLAAVGAGLLGGYTTFSTVALDSAAFLREGRTRAAIADALGTLAVCVASAAAGLGTAALL</sequence>
<comment type="caution">
    <text evidence="11">The sequence shown here is derived from an EMBL/GenBank/DDBJ whole genome shotgun (WGS) entry which is preliminary data.</text>
</comment>
<evidence type="ECO:0000256" key="5">
    <source>
        <dbReference type="ARBA" id="ARBA00023136"/>
    </source>
</evidence>
<feature type="transmembrane region" description="Helical" evidence="10">
    <location>
        <begin position="58"/>
        <end position="78"/>
    </location>
</feature>
<evidence type="ECO:0000256" key="6">
    <source>
        <dbReference type="ARBA" id="ARBA00023303"/>
    </source>
</evidence>
<name>A0ABP8ZYZ1_9MICO</name>
<dbReference type="Proteomes" id="UP001501645">
    <property type="component" value="Unassembled WGS sequence"/>
</dbReference>
<keyword evidence="10" id="KW-0406">Ion transport</keyword>
<evidence type="ECO:0000256" key="3">
    <source>
        <dbReference type="ARBA" id="ARBA00022692"/>
    </source>
</evidence>
<evidence type="ECO:0000256" key="9">
    <source>
        <dbReference type="ARBA" id="ARBA00049940"/>
    </source>
</evidence>
<feature type="binding site" evidence="10">
    <location>
        <position position="73"/>
    </location>
    <ligand>
        <name>Na(+)</name>
        <dbReference type="ChEBI" id="CHEBI:29101"/>
        <note>structural</note>
    </ligand>
</feature>
<proteinExistence type="inferred from homology"/>
<evidence type="ECO:0000256" key="2">
    <source>
        <dbReference type="ARBA" id="ARBA00022475"/>
    </source>
</evidence>
<organism evidence="11 12">
    <name type="scientific">Microbacterium gilvum</name>
    <dbReference type="NCBI Taxonomy" id="1336204"/>
    <lineage>
        <taxon>Bacteria</taxon>
        <taxon>Bacillati</taxon>
        <taxon>Actinomycetota</taxon>
        <taxon>Actinomycetes</taxon>
        <taxon>Micrococcales</taxon>
        <taxon>Microbacteriaceae</taxon>
        <taxon>Microbacterium</taxon>
    </lineage>
</organism>
<keyword evidence="3 10" id="KW-0812">Transmembrane</keyword>
<protein>
    <recommendedName>
        <fullName evidence="10">Fluoride-specific ion channel FluC</fullName>
    </recommendedName>
</protein>
<feature type="transmembrane region" description="Helical" evidence="10">
    <location>
        <begin position="32"/>
        <end position="51"/>
    </location>
</feature>
<evidence type="ECO:0000313" key="12">
    <source>
        <dbReference type="Proteomes" id="UP001501645"/>
    </source>
</evidence>
<dbReference type="RefSeq" id="WP_345437002.1">
    <property type="nucleotide sequence ID" value="NZ_BAABKO010000002.1"/>
</dbReference>
<dbReference type="EMBL" id="BAABKO010000002">
    <property type="protein sequence ID" value="GAA4769688.1"/>
    <property type="molecule type" value="Genomic_DNA"/>
</dbReference>
<evidence type="ECO:0000256" key="1">
    <source>
        <dbReference type="ARBA" id="ARBA00004651"/>
    </source>
</evidence>
<comment type="activity regulation">
    <text evidence="10">Na(+) is not transported, but it plays an essential structural role and its presence is essential for fluoride channel function.</text>
</comment>
<accession>A0ABP8ZYZ1</accession>
<evidence type="ECO:0000256" key="4">
    <source>
        <dbReference type="ARBA" id="ARBA00022989"/>
    </source>
</evidence>
<comment type="similarity">
    <text evidence="7 10">Belongs to the fluoride channel Fluc/FEX (TC 1.A.43) family.</text>
</comment>
<comment type="function">
    <text evidence="9 10">Fluoride-specific ion channel. Important for reducing fluoride concentration in the cell, thus reducing its toxicity.</text>
</comment>